<comment type="caution">
    <text evidence="6">The sequence shown here is derived from an EMBL/GenBank/DDBJ whole genome shotgun (WGS) entry which is preliminary data.</text>
</comment>
<keyword evidence="7" id="KW-1185">Reference proteome</keyword>
<keyword evidence="1" id="KW-0677">Repeat</keyword>
<keyword evidence="4" id="KW-0175">Coiled coil</keyword>
<dbReference type="STRING" id="1157962.A0A250XIR8"/>
<dbReference type="GO" id="GO:0000993">
    <property type="term" value="F:RNA polymerase II complex binding"/>
    <property type="evidence" value="ECO:0007669"/>
    <property type="project" value="TreeGrafter"/>
</dbReference>
<dbReference type="InterPro" id="IPR011990">
    <property type="entry name" value="TPR-like_helical_dom_sf"/>
</dbReference>
<dbReference type="Gene3D" id="1.25.40.10">
    <property type="entry name" value="Tetratricopeptide repeat domain"/>
    <property type="match status" value="4"/>
</dbReference>
<evidence type="ECO:0000256" key="3">
    <source>
        <dbReference type="PROSITE-ProRule" id="PRU00339"/>
    </source>
</evidence>
<feature type="compositionally biased region" description="Acidic residues" evidence="5">
    <location>
        <begin position="1068"/>
        <end position="1091"/>
    </location>
</feature>
<feature type="compositionally biased region" description="Acidic residues" evidence="5">
    <location>
        <begin position="493"/>
        <end position="509"/>
    </location>
</feature>
<dbReference type="GO" id="GO:0016593">
    <property type="term" value="C:Cdc73/Paf1 complex"/>
    <property type="evidence" value="ECO:0007669"/>
    <property type="project" value="TreeGrafter"/>
</dbReference>
<feature type="region of interest" description="Disordered" evidence="5">
    <location>
        <begin position="1017"/>
        <end position="1204"/>
    </location>
</feature>
<accession>A0A250XIR8</accession>
<dbReference type="Pfam" id="PF13181">
    <property type="entry name" value="TPR_8"/>
    <property type="match status" value="1"/>
</dbReference>
<dbReference type="PANTHER" id="PTHR14027:SF2">
    <property type="entry name" value="RNA POLYMERASE-ASSOCIATED PROTEIN CTR9 HOMOLOG"/>
    <property type="match status" value="1"/>
</dbReference>
<sequence>MSDHDGQNIYISVMESSEVVRCSIDELPLETEDLLEVLAAEAAPLSTWFDFARAYLAQGNIPAFKQICEEGVRPEVIVEVERFFGAKPIYEQIQFLCGLASVEMNAAKEEKDKGKKAEHISVAAQHLASAKILDDEEQLVHLGLGILALVKGELPAARQEFSRASQLRNNKKRNIAGHLALASVLYNQQQYKEALQWYCRALREHPSCPAEVRLGIAACQLKLGDLSASQMAYERVLKLDPDNADALLGLAVIKFNSPSIQQGLADGLKLLIRAHELDPGHVGTLNMMAHLCLLRGDHQQALTLGRSALEACDGPMSVDATRADCHCIIARASHALGNFAEASKNYNAAIRQNPSLPLPHLGMAQWWLSQGLHNSINASSELEAALKLAPTFYDALKILGQLIYDNPDKVEKTLKTFQEAARRRDEDADMWELLAELLAPRDPQGSLKAYQHALGLHRKRHEAVKKLQAEQKAAAKDRSSNKKKAAKAGQEGDGMEDLFGSDEDDEDGENVSVADVADVADAQVTSDHVIPSRLLNNAAVLFYRSGMASEALALTSEALQNQSKETSSTSSGTSNASKHQQLTLEYNRGRLLEAVGEYLAAKKEYQAILSRHDAYIDCYLRLACISRRMGASSDAISWATKALELQGGHADALALMSQLYLERRDYKQAHDTIKKLLDNKATATSASQLDSQVHKQARSLKDGYGMLSLGNLNLALVPSDRRKEADANKAADVLNKAKDQYMAVLKSDIHNVYAANGIGAVLAEMGLLQEAKEVFNEVQAAVAASGGFLDIPDLYINLANVSLASEDYTGALRLYKVAMGKLDANKQSQVLLYLARGHYDSDDLKSAKHCLLRAIHIAPTDYKLRFNAALTMQEWAVRVYRKKRDVNDTTKLPEYRQAQSDLRLALKYFEQLVSKGKVLTQLDEAKLTAHVKFCTDQISNADVHIKAAELEAEEQEAKKKSKEKLRMLAEAEKELEKLKRDEAQKKMIHDLELRAKAAREHAERNNDEWRLRQGHANMADGAPEGGGQGGKGKRKRKDKGGGKGGRPRRDDGEEEEEVAASGSGDERAAEEEEIADVDALFGDDDDEEEADPGVRHSVENGDDGGGRDAAPGQGRKTVKRVGAEQQDGGSTGNGLEDLEDDQGLQDDAVGPVDEEGGYSQPSAKKAKRGAAIESDEEAEEGVGLQDVNGGPQGPGATEVLGPEDEAAMVDSLFADD</sequence>
<protein>
    <submittedName>
        <fullName evidence="6">Uncharacterized protein</fullName>
    </submittedName>
</protein>
<feature type="coiled-coil region" evidence="4">
    <location>
        <begin position="938"/>
        <end position="1008"/>
    </location>
</feature>
<name>A0A250XIR8_9CHLO</name>
<dbReference type="OrthoDB" id="343875at2759"/>
<keyword evidence="2 3" id="KW-0802">TPR repeat</keyword>
<dbReference type="EMBL" id="BEGY01000089">
    <property type="protein sequence ID" value="GAX82974.1"/>
    <property type="molecule type" value="Genomic_DNA"/>
</dbReference>
<dbReference type="PANTHER" id="PTHR14027">
    <property type="entry name" value="RNA POLYMERASE-ASSOCIATED PROTEIN CTR9"/>
    <property type="match status" value="1"/>
</dbReference>
<dbReference type="InterPro" id="IPR019734">
    <property type="entry name" value="TPR_rpt"/>
</dbReference>
<dbReference type="GO" id="GO:0006368">
    <property type="term" value="P:transcription elongation by RNA polymerase II"/>
    <property type="evidence" value="ECO:0007669"/>
    <property type="project" value="TreeGrafter"/>
</dbReference>
<reference evidence="6 7" key="1">
    <citation type="submission" date="2017-08" db="EMBL/GenBank/DDBJ databases">
        <title>Acidophilic green algal genome provides insights into adaptation to an acidic environment.</title>
        <authorList>
            <person name="Hirooka S."/>
            <person name="Hirose Y."/>
            <person name="Kanesaki Y."/>
            <person name="Higuchi S."/>
            <person name="Fujiwara T."/>
            <person name="Onuma R."/>
            <person name="Era A."/>
            <person name="Ohbayashi R."/>
            <person name="Uzuka A."/>
            <person name="Nozaki H."/>
            <person name="Yoshikawa H."/>
            <person name="Miyagishima S.Y."/>
        </authorList>
    </citation>
    <scope>NUCLEOTIDE SEQUENCE [LARGE SCALE GENOMIC DNA]</scope>
    <source>
        <strain evidence="6 7">NIES-2499</strain>
    </source>
</reference>
<dbReference type="Pfam" id="PF13432">
    <property type="entry name" value="TPR_16"/>
    <property type="match status" value="2"/>
</dbReference>
<dbReference type="InterPro" id="IPR031101">
    <property type="entry name" value="Ctr9"/>
</dbReference>
<dbReference type="SMART" id="SM00028">
    <property type="entry name" value="TPR"/>
    <property type="match status" value="12"/>
</dbReference>
<dbReference type="AlphaFoldDB" id="A0A250XIR8"/>
<feature type="repeat" description="TPR" evidence="3">
    <location>
        <begin position="175"/>
        <end position="208"/>
    </location>
</feature>
<evidence type="ECO:0000256" key="1">
    <source>
        <dbReference type="ARBA" id="ARBA00022737"/>
    </source>
</evidence>
<evidence type="ECO:0000256" key="2">
    <source>
        <dbReference type="ARBA" id="ARBA00022803"/>
    </source>
</evidence>
<feature type="repeat" description="TPR" evidence="3">
    <location>
        <begin position="210"/>
        <end position="243"/>
    </location>
</feature>
<dbReference type="PROSITE" id="PS50005">
    <property type="entry name" value="TPR"/>
    <property type="match status" value="2"/>
</dbReference>
<feature type="region of interest" description="Disordered" evidence="5">
    <location>
        <begin position="466"/>
        <end position="510"/>
    </location>
</feature>
<proteinExistence type="predicted"/>
<evidence type="ECO:0000313" key="7">
    <source>
        <dbReference type="Proteomes" id="UP000232323"/>
    </source>
</evidence>
<feature type="compositionally biased region" description="Basic and acidic residues" evidence="5">
    <location>
        <begin position="466"/>
        <end position="480"/>
    </location>
</feature>
<organism evidence="6 7">
    <name type="scientific">Chlamydomonas eustigma</name>
    <dbReference type="NCBI Taxonomy" id="1157962"/>
    <lineage>
        <taxon>Eukaryota</taxon>
        <taxon>Viridiplantae</taxon>
        <taxon>Chlorophyta</taxon>
        <taxon>core chlorophytes</taxon>
        <taxon>Chlorophyceae</taxon>
        <taxon>CS clade</taxon>
        <taxon>Chlamydomonadales</taxon>
        <taxon>Chlamydomonadaceae</taxon>
        <taxon>Chlamydomonas</taxon>
    </lineage>
</organism>
<dbReference type="SUPFAM" id="SSF48452">
    <property type="entry name" value="TPR-like"/>
    <property type="match status" value="3"/>
</dbReference>
<dbReference type="Proteomes" id="UP000232323">
    <property type="component" value="Unassembled WGS sequence"/>
</dbReference>
<evidence type="ECO:0000256" key="4">
    <source>
        <dbReference type="SAM" id="Coils"/>
    </source>
</evidence>
<gene>
    <name evidence="6" type="ORF">CEUSTIGMA_g10401.t1</name>
</gene>
<dbReference type="GO" id="GO:0006355">
    <property type="term" value="P:regulation of DNA-templated transcription"/>
    <property type="evidence" value="ECO:0007669"/>
    <property type="project" value="InterPro"/>
</dbReference>
<evidence type="ECO:0000313" key="6">
    <source>
        <dbReference type="EMBL" id="GAX82974.1"/>
    </source>
</evidence>
<evidence type="ECO:0000256" key="5">
    <source>
        <dbReference type="SAM" id="MobiDB-lite"/>
    </source>
</evidence>